<evidence type="ECO:0000313" key="4">
    <source>
        <dbReference type="EMBL" id="WCR02004.1"/>
    </source>
</evidence>
<feature type="transmembrane region" description="Helical" evidence="2">
    <location>
        <begin position="6"/>
        <end position="26"/>
    </location>
</feature>
<dbReference type="EMBL" id="CP067140">
    <property type="protein sequence ID" value="WCR02004.1"/>
    <property type="molecule type" value="Genomic_DNA"/>
</dbReference>
<sequence>MNEPHVISGVMALSWMVLAALLPRVAWRYRAPAFWGMIVMGVPVLGWLTLHWGPGIGVAAFAIGLCVLLFQPLRPRDGKAGRTLHDTAPPGPGTT</sequence>
<evidence type="ECO:0000256" key="2">
    <source>
        <dbReference type="SAM" id="Phobius"/>
    </source>
</evidence>
<dbReference type="Proteomes" id="UP001215549">
    <property type="component" value="Chromosome"/>
</dbReference>
<evidence type="ECO:0000313" key="3">
    <source>
        <dbReference type="EMBL" id="SIS66365.1"/>
    </source>
</evidence>
<protein>
    <submittedName>
        <fullName evidence="4">DUF2484 family protein</fullName>
    </submittedName>
</protein>
<keyword evidence="2" id="KW-0472">Membrane</keyword>
<keyword evidence="2" id="KW-1133">Transmembrane helix</keyword>
<dbReference type="AlphaFoldDB" id="A0AA46A4Q3"/>
<dbReference type="RefSeq" id="WP_076523606.1">
    <property type="nucleotide sequence ID" value="NZ_CP067140.1"/>
</dbReference>
<name>A0AA46A4Q3_9RHOB</name>
<feature type="transmembrane region" description="Helical" evidence="2">
    <location>
        <begin position="56"/>
        <end position="73"/>
    </location>
</feature>
<accession>A0AA46A4Q3</accession>
<keyword evidence="6" id="KW-1185">Reference proteome</keyword>
<evidence type="ECO:0000256" key="1">
    <source>
        <dbReference type="SAM" id="MobiDB-lite"/>
    </source>
</evidence>
<dbReference type="InterPro" id="IPR018919">
    <property type="entry name" value="DUF2484"/>
</dbReference>
<proteinExistence type="predicted"/>
<reference evidence="4 6" key="2">
    <citation type="submission" date="2021-01" db="EMBL/GenBank/DDBJ databases">
        <title>Biogeographic distribution of Paracoccus.</title>
        <authorList>
            <person name="Hollensteiner J."/>
            <person name="Leineberger J."/>
            <person name="Brinkhoff T."/>
            <person name="Daniel R."/>
        </authorList>
    </citation>
    <scope>NUCLEOTIDE SEQUENCE [LARGE SCALE GENOMIC DNA]</scope>
    <source>
        <strain evidence="4 6">DSM 18447</strain>
    </source>
</reference>
<dbReference type="Proteomes" id="UP000186216">
    <property type="component" value="Unassembled WGS sequence"/>
</dbReference>
<evidence type="ECO:0000313" key="5">
    <source>
        <dbReference type="Proteomes" id="UP000186216"/>
    </source>
</evidence>
<keyword evidence="2" id="KW-0812">Transmembrane</keyword>
<dbReference type="EMBL" id="FTOU01000002">
    <property type="protein sequence ID" value="SIS66365.1"/>
    <property type="molecule type" value="Genomic_DNA"/>
</dbReference>
<organism evidence="3 5">
    <name type="scientific">Paracoccus saliphilus</name>
    <dbReference type="NCBI Taxonomy" id="405559"/>
    <lineage>
        <taxon>Bacteria</taxon>
        <taxon>Pseudomonadati</taxon>
        <taxon>Pseudomonadota</taxon>
        <taxon>Alphaproteobacteria</taxon>
        <taxon>Rhodobacterales</taxon>
        <taxon>Paracoccaceae</taxon>
        <taxon>Paracoccus</taxon>
    </lineage>
</organism>
<feature type="region of interest" description="Disordered" evidence="1">
    <location>
        <begin position="76"/>
        <end position="95"/>
    </location>
</feature>
<feature type="compositionally biased region" description="Basic and acidic residues" evidence="1">
    <location>
        <begin position="76"/>
        <end position="85"/>
    </location>
</feature>
<evidence type="ECO:0000313" key="6">
    <source>
        <dbReference type="Proteomes" id="UP001215549"/>
    </source>
</evidence>
<dbReference type="Pfam" id="PF10658">
    <property type="entry name" value="DUF2484"/>
    <property type="match status" value="1"/>
</dbReference>
<gene>
    <name evidence="4" type="ORF">JHX88_13920</name>
    <name evidence="3" type="ORF">SAMN05421772_102377</name>
</gene>
<reference evidence="3 5" key="1">
    <citation type="submission" date="2017-01" db="EMBL/GenBank/DDBJ databases">
        <authorList>
            <person name="Varghese N."/>
            <person name="Submissions S."/>
        </authorList>
    </citation>
    <scope>NUCLEOTIDE SEQUENCE [LARGE SCALE GENOMIC DNA]</scope>
    <source>
        <strain evidence="3 5">DSM 18447</strain>
    </source>
</reference>